<keyword evidence="2" id="KW-1185">Reference proteome</keyword>
<protein>
    <submittedName>
        <fullName evidence="1">Uncharacterized protein</fullName>
    </submittedName>
</protein>
<dbReference type="EMBL" id="CM046398">
    <property type="protein sequence ID" value="KAI8530935.1"/>
    <property type="molecule type" value="Genomic_DNA"/>
</dbReference>
<evidence type="ECO:0000313" key="1">
    <source>
        <dbReference type="EMBL" id="KAI8530935.1"/>
    </source>
</evidence>
<sequence>MGRGLYVVMGFHVGHFIAIREQVKMGQGKSYRSRKKRGTSTTQTLRKSQRIQKEGGSPNGATSYLPTEPIANHAEGMSGTVAQPSELPTSPTDETNQHSSLPNVGGSTGGFQIALIFGECAYAACRGFLPENLAWEIF</sequence>
<dbReference type="Proteomes" id="UP001062846">
    <property type="component" value="Chromosome 11"/>
</dbReference>
<accession>A0ACC0LQE8</accession>
<evidence type="ECO:0000313" key="2">
    <source>
        <dbReference type="Proteomes" id="UP001062846"/>
    </source>
</evidence>
<organism evidence="1 2">
    <name type="scientific">Rhododendron molle</name>
    <name type="common">Chinese azalea</name>
    <name type="synonym">Azalea mollis</name>
    <dbReference type="NCBI Taxonomy" id="49168"/>
    <lineage>
        <taxon>Eukaryota</taxon>
        <taxon>Viridiplantae</taxon>
        <taxon>Streptophyta</taxon>
        <taxon>Embryophyta</taxon>
        <taxon>Tracheophyta</taxon>
        <taxon>Spermatophyta</taxon>
        <taxon>Magnoliopsida</taxon>
        <taxon>eudicotyledons</taxon>
        <taxon>Gunneridae</taxon>
        <taxon>Pentapetalae</taxon>
        <taxon>asterids</taxon>
        <taxon>Ericales</taxon>
        <taxon>Ericaceae</taxon>
        <taxon>Ericoideae</taxon>
        <taxon>Rhodoreae</taxon>
        <taxon>Rhododendron</taxon>
    </lineage>
</organism>
<proteinExistence type="predicted"/>
<gene>
    <name evidence="1" type="ORF">RHMOL_Rhmol11G0098700</name>
</gene>
<reference evidence="1" key="1">
    <citation type="submission" date="2022-02" db="EMBL/GenBank/DDBJ databases">
        <title>Plant Genome Project.</title>
        <authorList>
            <person name="Zhang R.-G."/>
        </authorList>
    </citation>
    <scope>NUCLEOTIDE SEQUENCE</scope>
    <source>
        <strain evidence="1">AT1</strain>
    </source>
</reference>
<name>A0ACC0LQE8_RHOML</name>
<comment type="caution">
    <text evidence="1">The sequence shown here is derived from an EMBL/GenBank/DDBJ whole genome shotgun (WGS) entry which is preliminary data.</text>
</comment>